<organism evidence="1 2">
    <name type="scientific">Stenotrophomonas aracearum</name>
    <dbReference type="NCBI Taxonomy" id="3003272"/>
    <lineage>
        <taxon>Bacteria</taxon>
        <taxon>Pseudomonadati</taxon>
        <taxon>Pseudomonadota</taxon>
        <taxon>Gammaproteobacteria</taxon>
        <taxon>Lysobacterales</taxon>
        <taxon>Lysobacteraceae</taxon>
        <taxon>Stenotrophomonas</taxon>
    </lineage>
</organism>
<sequence>MDGALSLACLNADLDAVEAALRVDDYAAAGVCLDDLDRHQQAWLAQPGALADVAGLTALESRQQQLLRTMASQRDEAARHLRQNVAAGRVARAYLTAEALS</sequence>
<evidence type="ECO:0008006" key="3">
    <source>
        <dbReference type="Google" id="ProtNLM"/>
    </source>
</evidence>
<protein>
    <recommendedName>
        <fullName evidence="3">Flagellar protein FliT</fullName>
    </recommendedName>
</protein>
<proteinExistence type="predicted"/>
<keyword evidence="2" id="KW-1185">Reference proteome</keyword>
<gene>
    <name evidence="1" type="ORF">PDM28_08765</name>
</gene>
<dbReference type="Proteomes" id="UP001305421">
    <property type="component" value="Chromosome"/>
</dbReference>
<dbReference type="EMBL" id="CP115543">
    <property type="protein sequence ID" value="WNH50361.1"/>
    <property type="molecule type" value="Genomic_DNA"/>
</dbReference>
<evidence type="ECO:0000313" key="2">
    <source>
        <dbReference type="Proteomes" id="UP001305421"/>
    </source>
</evidence>
<name>A0ABY9YHN7_9GAMM</name>
<reference evidence="1 2" key="1">
    <citation type="submission" date="2022-12" db="EMBL/GenBank/DDBJ databases">
        <title>Two new species, Stenotrophomonas aracearum and Stenotrophomonas oahuensis, isolated from Anthurium (Araceae family) in Hawaii.</title>
        <authorList>
            <person name="Chunag S.C."/>
            <person name="Dobhal S."/>
            <person name="Alvarez A."/>
            <person name="Arif M."/>
        </authorList>
    </citation>
    <scope>NUCLEOTIDE SEQUENCE [LARGE SCALE GENOMIC DNA]</scope>
    <source>
        <strain evidence="1 2">A5588</strain>
    </source>
</reference>
<accession>A0ABY9YHN7</accession>
<dbReference type="RefSeq" id="WP_311184485.1">
    <property type="nucleotide sequence ID" value="NZ_CP115543.1"/>
</dbReference>
<evidence type="ECO:0000313" key="1">
    <source>
        <dbReference type="EMBL" id="WNH50361.1"/>
    </source>
</evidence>